<reference evidence="2" key="1">
    <citation type="submission" date="2020-07" db="EMBL/GenBank/DDBJ databases">
        <title>Clarias magur genome sequencing, assembly and annotation.</title>
        <authorList>
            <person name="Kushwaha B."/>
            <person name="Kumar R."/>
            <person name="Das P."/>
            <person name="Joshi C.G."/>
            <person name="Kumar D."/>
            <person name="Nagpure N.S."/>
            <person name="Pandey M."/>
            <person name="Agarwal S."/>
            <person name="Srivastava S."/>
            <person name="Singh M."/>
            <person name="Sahoo L."/>
            <person name="Jayasankar P."/>
            <person name="Meher P.K."/>
            <person name="Koringa P.G."/>
            <person name="Iquebal M.A."/>
            <person name="Das S.P."/>
            <person name="Bit A."/>
            <person name="Patnaik S."/>
            <person name="Patel N."/>
            <person name="Shah T.M."/>
            <person name="Hinsu A."/>
            <person name="Jena J.K."/>
        </authorList>
    </citation>
    <scope>NUCLEOTIDE SEQUENCE</scope>
    <source>
        <strain evidence="2">CIFAMagur01</strain>
        <tissue evidence="2">Testis</tissue>
    </source>
</reference>
<dbReference type="AlphaFoldDB" id="A0A8J4TZG8"/>
<dbReference type="EMBL" id="QNUK01001210">
    <property type="protein sequence ID" value="KAF5885964.1"/>
    <property type="molecule type" value="Genomic_DNA"/>
</dbReference>
<evidence type="ECO:0000256" key="1">
    <source>
        <dbReference type="SAM" id="MobiDB-lite"/>
    </source>
</evidence>
<gene>
    <name evidence="2" type="ORF">DAT39_022626</name>
</gene>
<dbReference type="Proteomes" id="UP000727407">
    <property type="component" value="Unassembled WGS sequence"/>
</dbReference>
<feature type="compositionally biased region" description="Basic and acidic residues" evidence="1">
    <location>
        <begin position="1"/>
        <end position="18"/>
    </location>
</feature>
<evidence type="ECO:0000313" key="2">
    <source>
        <dbReference type="EMBL" id="KAF5885964.1"/>
    </source>
</evidence>
<proteinExistence type="predicted"/>
<comment type="caution">
    <text evidence="2">The sequence shown here is derived from an EMBL/GenBank/DDBJ whole genome shotgun (WGS) entry which is preliminary data.</text>
</comment>
<keyword evidence="3" id="KW-1185">Reference proteome</keyword>
<name>A0A8J4TZG8_CLAMG</name>
<accession>A0A8J4TZG8</accession>
<organism evidence="2 3">
    <name type="scientific">Clarias magur</name>
    <name type="common">Asian catfish</name>
    <name type="synonym">Macropteronotus magur</name>
    <dbReference type="NCBI Taxonomy" id="1594786"/>
    <lineage>
        <taxon>Eukaryota</taxon>
        <taxon>Metazoa</taxon>
        <taxon>Chordata</taxon>
        <taxon>Craniata</taxon>
        <taxon>Vertebrata</taxon>
        <taxon>Euteleostomi</taxon>
        <taxon>Actinopterygii</taxon>
        <taxon>Neopterygii</taxon>
        <taxon>Teleostei</taxon>
        <taxon>Ostariophysi</taxon>
        <taxon>Siluriformes</taxon>
        <taxon>Clariidae</taxon>
        <taxon>Clarias</taxon>
    </lineage>
</organism>
<feature type="region of interest" description="Disordered" evidence="1">
    <location>
        <begin position="1"/>
        <end position="59"/>
    </location>
</feature>
<feature type="non-terminal residue" evidence="2">
    <location>
        <position position="59"/>
    </location>
</feature>
<evidence type="ECO:0000313" key="3">
    <source>
        <dbReference type="Proteomes" id="UP000727407"/>
    </source>
</evidence>
<sequence>MCHRISEKQKKQKLDNRLSSEPLDEDEEPLNSAQLMVGLAGSDGKKNPRAQTMELENWS</sequence>
<protein>
    <submittedName>
        <fullName evidence="2">Uncharacterized protein</fullName>
    </submittedName>
</protein>